<evidence type="ECO:0000256" key="2">
    <source>
        <dbReference type="ARBA" id="ARBA00023285"/>
    </source>
</evidence>
<dbReference type="SUPFAM" id="SSF52242">
    <property type="entry name" value="Cobalamin (vitamin B12)-binding domain"/>
    <property type="match status" value="1"/>
</dbReference>
<gene>
    <name evidence="4" type="ORF">GCM10009716_46410</name>
</gene>
<evidence type="ECO:0000313" key="4">
    <source>
        <dbReference type="EMBL" id="GAA1934000.1"/>
    </source>
</evidence>
<evidence type="ECO:0000313" key="5">
    <source>
        <dbReference type="Proteomes" id="UP001501303"/>
    </source>
</evidence>
<dbReference type="RefSeq" id="WP_344266262.1">
    <property type="nucleotide sequence ID" value="NZ_BAAAMJ010000076.1"/>
</dbReference>
<dbReference type="PANTHER" id="PTHR45833">
    <property type="entry name" value="METHIONINE SYNTHASE"/>
    <property type="match status" value="1"/>
</dbReference>
<dbReference type="InterPro" id="IPR006158">
    <property type="entry name" value="Cobalamin-bd"/>
</dbReference>
<keyword evidence="1" id="KW-0479">Metal-binding</keyword>
<dbReference type="Pfam" id="PF02310">
    <property type="entry name" value="B12-binding"/>
    <property type="match status" value="1"/>
</dbReference>
<protein>
    <submittedName>
        <fullName evidence="4">Cobalamin-dependent protein</fullName>
    </submittedName>
</protein>
<name>A0ABN2PY22_9ACTN</name>
<dbReference type="PROSITE" id="PS51332">
    <property type="entry name" value="B12_BINDING"/>
    <property type="match status" value="1"/>
</dbReference>
<dbReference type="InterPro" id="IPR036594">
    <property type="entry name" value="Meth_synthase_dom"/>
</dbReference>
<reference evidence="4 5" key="1">
    <citation type="journal article" date="2019" name="Int. J. Syst. Evol. Microbiol.">
        <title>The Global Catalogue of Microorganisms (GCM) 10K type strain sequencing project: providing services to taxonomists for standard genome sequencing and annotation.</title>
        <authorList>
            <consortium name="The Broad Institute Genomics Platform"/>
            <consortium name="The Broad Institute Genome Sequencing Center for Infectious Disease"/>
            <person name="Wu L."/>
            <person name="Ma J."/>
        </authorList>
    </citation>
    <scope>NUCLEOTIDE SEQUENCE [LARGE SCALE GENOMIC DNA]</scope>
    <source>
        <strain evidence="4 5">JCM 13581</strain>
    </source>
</reference>
<dbReference type="Gene3D" id="1.10.1240.10">
    <property type="entry name" value="Methionine synthase domain"/>
    <property type="match status" value="1"/>
</dbReference>
<dbReference type="EMBL" id="BAAAMJ010000076">
    <property type="protein sequence ID" value="GAA1934000.1"/>
    <property type="molecule type" value="Genomic_DNA"/>
</dbReference>
<comment type="caution">
    <text evidence="4">The sequence shown here is derived from an EMBL/GenBank/DDBJ whole genome shotgun (WGS) entry which is preliminary data.</text>
</comment>
<dbReference type="InterPro" id="IPR036724">
    <property type="entry name" value="Cobalamin-bd_sf"/>
</dbReference>
<evidence type="ECO:0000259" key="3">
    <source>
        <dbReference type="PROSITE" id="PS51332"/>
    </source>
</evidence>
<accession>A0ABN2PY22</accession>
<dbReference type="Gene3D" id="3.40.50.280">
    <property type="entry name" value="Cobalamin-binding domain"/>
    <property type="match status" value="1"/>
</dbReference>
<keyword evidence="5" id="KW-1185">Reference proteome</keyword>
<evidence type="ECO:0000256" key="1">
    <source>
        <dbReference type="ARBA" id="ARBA00022723"/>
    </source>
</evidence>
<proteinExistence type="predicted"/>
<dbReference type="Pfam" id="PF02607">
    <property type="entry name" value="B12-binding_2"/>
    <property type="match status" value="1"/>
</dbReference>
<sequence>MSTHAGTALTDEVRDTFDRALAEADGEPAVELVLNLLDNGVPPESVLLGLIAPAQRRTGERWAANEWSIAQEHAATHISEQAVAALALATRAVRPDERLGTVVVACVDGEWHALPARILTEVLRLRGFRTRFLGAHMPAGHLVSYLHRHGPDLVALSCMLTVRLPQAYRVIHRAQRAGTPVLAGGPGFGPDGVWARTLGSDLYATGAARAADLLAARWPPERTGTPDLDRLSTEEYPALVRRRPDLLRHVLDDLHEHFRAMSAYTPEQYDATVEDLGQLLDFLAASVFVGDPRVFTGYLDSAVPLLTARGVPAVRGLTLTLRSLVRPLPDSPRALAHLSEGLRWLGALR</sequence>
<feature type="domain" description="B12-binding" evidence="3">
    <location>
        <begin position="99"/>
        <end position="225"/>
    </location>
</feature>
<dbReference type="InterPro" id="IPR003759">
    <property type="entry name" value="Cbl-bd_cap"/>
</dbReference>
<dbReference type="PANTHER" id="PTHR45833:SF1">
    <property type="entry name" value="METHIONINE SYNTHASE"/>
    <property type="match status" value="1"/>
</dbReference>
<keyword evidence="2" id="KW-0170">Cobalt</keyword>
<dbReference type="Proteomes" id="UP001501303">
    <property type="component" value="Unassembled WGS sequence"/>
</dbReference>
<dbReference type="InterPro" id="IPR050554">
    <property type="entry name" value="Met_Synthase/Corrinoid"/>
</dbReference>
<organism evidence="4 5">
    <name type="scientific">Streptomyces sodiiphilus</name>
    <dbReference type="NCBI Taxonomy" id="226217"/>
    <lineage>
        <taxon>Bacteria</taxon>
        <taxon>Bacillati</taxon>
        <taxon>Actinomycetota</taxon>
        <taxon>Actinomycetes</taxon>
        <taxon>Kitasatosporales</taxon>
        <taxon>Streptomycetaceae</taxon>
        <taxon>Streptomyces</taxon>
    </lineage>
</organism>